<gene>
    <name evidence="1" type="ORF">J8F10_05795</name>
</gene>
<evidence type="ECO:0000313" key="1">
    <source>
        <dbReference type="EMBL" id="MBP3954793.1"/>
    </source>
</evidence>
<proteinExistence type="predicted"/>
<reference evidence="1 2" key="1">
    <citation type="submission" date="2021-04" db="EMBL/GenBank/DDBJ databases">
        <authorList>
            <person name="Ivanova A."/>
        </authorList>
    </citation>
    <scope>NUCLEOTIDE SEQUENCE [LARGE SCALE GENOMIC DNA]</scope>
    <source>
        <strain evidence="1 2">G18</strain>
    </source>
</reference>
<evidence type="ECO:0000313" key="2">
    <source>
        <dbReference type="Proteomes" id="UP000676565"/>
    </source>
</evidence>
<organism evidence="1 2">
    <name type="scientific">Gemmata palustris</name>
    <dbReference type="NCBI Taxonomy" id="2822762"/>
    <lineage>
        <taxon>Bacteria</taxon>
        <taxon>Pseudomonadati</taxon>
        <taxon>Planctomycetota</taxon>
        <taxon>Planctomycetia</taxon>
        <taxon>Gemmatales</taxon>
        <taxon>Gemmataceae</taxon>
        <taxon>Gemmata</taxon>
    </lineage>
</organism>
<protein>
    <recommendedName>
        <fullName evidence="3">YgiT-type zinc finger protein</fullName>
    </recommendedName>
</protein>
<dbReference type="Proteomes" id="UP000676565">
    <property type="component" value="Unassembled WGS sequence"/>
</dbReference>
<name>A0ABS5BPL3_9BACT</name>
<keyword evidence="2" id="KW-1185">Reference proteome</keyword>
<dbReference type="EMBL" id="JAGKQQ010000001">
    <property type="protein sequence ID" value="MBP3954793.1"/>
    <property type="molecule type" value="Genomic_DNA"/>
</dbReference>
<comment type="caution">
    <text evidence="1">The sequence shown here is derived from an EMBL/GenBank/DDBJ whole genome shotgun (WGS) entry which is preliminary data.</text>
</comment>
<evidence type="ECO:0008006" key="3">
    <source>
        <dbReference type="Google" id="ProtNLM"/>
    </source>
</evidence>
<dbReference type="RefSeq" id="WP_210652906.1">
    <property type="nucleotide sequence ID" value="NZ_JAGKQQ010000001.1"/>
</dbReference>
<accession>A0ABS5BPL3</accession>
<sequence>MNWNRVAKLERVVRTRPCPRCGRVDAPLILHGAEPAFDRLSRAEQAGLGLLIHSVMNPPCPRCGRASFDLGQQTDEQLNRALALLRTVFGREVQVPGLLDGPSE</sequence>